<proteinExistence type="predicted"/>
<organism evidence="1 2">
    <name type="scientific">Psychroflexus planctonicus</name>
    <dbReference type="NCBI Taxonomy" id="1526575"/>
    <lineage>
        <taxon>Bacteria</taxon>
        <taxon>Pseudomonadati</taxon>
        <taxon>Bacteroidota</taxon>
        <taxon>Flavobacteriia</taxon>
        <taxon>Flavobacteriales</taxon>
        <taxon>Flavobacteriaceae</taxon>
        <taxon>Psychroflexus</taxon>
    </lineage>
</organism>
<evidence type="ECO:0000313" key="2">
    <source>
        <dbReference type="Proteomes" id="UP000599179"/>
    </source>
</evidence>
<name>A0ABQ1SF57_9FLAO</name>
<dbReference type="EMBL" id="BMGM01000002">
    <property type="protein sequence ID" value="GGE27080.1"/>
    <property type="molecule type" value="Genomic_DNA"/>
</dbReference>
<comment type="caution">
    <text evidence="1">The sequence shown here is derived from an EMBL/GenBank/DDBJ whole genome shotgun (WGS) entry which is preliminary data.</text>
</comment>
<dbReference type="Proteomes" id="UP000599179">
    <property type="component" value="Unassembled WGS sequence"/>
</dbReference>
<evidence type="ECO:0008006" key="3">
    <source>
        <dbReference type="Google" id="ProtNLM"/>
    </source>
</evidence>
<reference evidence="2" key="1">
    <citation type="journal article" date="2019" name="Int. J. Syst. Evol. Microbiol.">
        <title>The Global Catalogue of Microorganisms (GCM) 10K type strain sequencing project: providing services to taxonomists for standard genome sequencing and annotation.</title>
        <authorList>
            <consortium name="The Broad Institute Genomics Platform"/>
            <consortium name="The Broad Institute Genome Sequencing Center for Infectious Disease"/>
            <person name="Wu L."/>
            <person name="Ma J."/>
        </authorList>
    </citation>
    <scope>NUCLEOTIDE SEQUENCE [LARGE SCALE GENOMIC DNA]</scope>
    <source>
        <strain evidence="2">CGMCC 1.12931</strain>
    </source>
</reference>
<accession>A0ABQ1SF57</accession>
<protein>
    <recommendedName>
        <fullName evidence="3">Phosphoribosylpyrophosphate synthetase</fullName>
    </recommendedName>
</protein>
<dbReference type="RefSeq" id="WP_188457489.1">
    <property type="nucleotide sequence ID" value="NZ_BMGM01000002.1"/>
</dbReference>
<evidence type="ECO:0000313" key="1">
    <source>
        <dbReference type="EMBL" id="GGE27080.1"/>
    </source>
</evidence>
<sequence>MDTNTLSLKIEELKKLGYDSNFSVKDDTIVNLDKKQKLDVEELTVKHFYRFEGMSNPSDLSILYAVETKDGTKGTLVDGYGISSSISKELSKKIQK</sequence>
<keyword evidence="2" id="KW-1185">Reference proteome</keyword>
<gene>
    <name evidence="1" type="ORF">GCM10010832_04760</name>
</gene>